<protein>
    <submittedName>
        <fullName evidence="1">Uncharacterized protein</fullName>
    </submittedName>
</protein>
<proteinExistence type="predicted"/>
<reference evidence="1 2" key="1">
    <citation type="submission" date="2012-03" db="EMBL/GenBank/DDBJ databases">
        <authorList>
            <person name="Harkins D.M."/>
            <person name="Madupu R."/>
            <person name="Durkin A.S."/>
            <person name="Torralba M."/>
            <person name="Methe B."/>
            <person name="Sutton G.G."/>
            <person name="Nelson K.E."/>
        </authorList>
    </citation>
    <scope>NUCLEOTIDE SEQUENCE [LARGE SCALE GENOMIC DNA]</scope>
    <source>
        <strain evidence="1 2">CCUG 2042</strain>
    </source>
</reference>
<gene>
    <name evidence="1" type="ORF">HMPREF1052_1474</name>
</gene>
<evidence type="ECO:0000313" key="1">
    <source>
        <dbReference type="EMBL" id="EIJ70415.1"/>
    </source>
</evidence>
<dbReference type="Proteomes" id="UP000006457">
    <property type="component" value="Unassembled WGS sequence"/>
</dbReference>
<organism evidence="1 2">
    <name type="scientific">Pasteurella bettyae CCUG 2042</name>
    <dbReference type="NCBI Taxonomy" id="1095749"/>
    <lineage>
        <taxon>Bacteria</taxon>
        <taxon>Pseudomonadati</taxon>
        <taxon>Pseudomonadota</taxon>
        <taxon>Gammaproteobacteria</taxon>
        <taxon>Pasteurellales</taxon>
        <taxon>Pasteurellaceae</taxon>
        <taxon>Pasteurella</taxon>
    </lineage>
</organism>
<accession>I3DFC2</accession>
<keyword evidence="2" id="KW-1185">Reference proteome</keyword>
<dbReference type="EMBL" id="AJSX01000019">
    <property type="protein sequence ID" value="EIJ70415.1"/>
    <property type="molecule type" value="Genomic_DNA"/>
</dbReference>
<sequence>MIRHLMSHKTESGKNLQKICKFWNADHKNSAKTDRTLW</sequence>
<dbReference type="AlphaFoldDB" id="I3DFC2"/>
<name>I3DFC2_9PAST</name>
<comment type="caution">
    <text evidence="1">The sequence shown here is derived from an EMBL/GenBank/DDBJ whole genome shotgun (WGS) entry which is preliminary data.</text>
</comment>
<dbReference type="PATRIC" id="fig|1095749.3.peg.797"/>
<evidence type="ECO:0000313" key="2">
    <source>
        <dbReference type="Proteomes" id="UP000006457"/>
    </source>
</evidence>